<proteinExistence type="predicted"/>
<dbReference type="HOGENOM" id="CLU_047522_1_0_6"/>
<evidence type="ECO:0000256" key="1">
    <source>
        <dbReference type="ARBA" id="ARBA00023015"/>
    </source>
</evidence>
<evidence type="ECO:0000313" key="5">
    <source>
        <dbReference type="EMBL" id="EAT13699.1"/>
    </source>
</evidence>
<dbReference type="GO" id="GO:0000976">
    <property type="term" value="F:transcription cis-regulatory region binding"/>
    <property type="evidence" value="ECO:0007669"/>
    <property type="project" value="TreeGrafter"/>
</dbReference>
<sequence length="342" mass="39188">MESAIMSSQPEPTIGIASARALIEYYQNFDWSPSDIARHLGCDIALLTEEEQRLPYNLYERIWQLAKELSHDEALGLTIASKDTFADLGLVAHVVYNSPTLREGLQHYQRLFSVVNEAIKLEFTEENNEGILVFKYFNAEQYNQSDMERTLGIVVKRTQTAIGPMAKFTCAKFAHSKPDYAAAYEELFPCKVSFESEFCELRFDAQMLNLKPKRRNPHIGRATLNYANQILSRLFKRSISDKVRRLVEVNIADSEFDAEQVAKALNMSRQTLYRKLKNDNSSYSDIVEAVKKEKAFKLLKTTSTPLTVIAYDLGFSELSAFTRAFKRWTGLSPAEFRRQNQL</sequence>
<evidence type="ECO:0000313" key="6">
    <source>
        <dbReference type="Proteomes" id="UP000004263"/>
    </source>
</evidence>
<protein>
    <submittedName>
        <fullName evidence="5">AraC-type DNA-binding domain-containing protein</fullName>
    </submittedName>
</protein>
<dbReference type="AlphaFoldDB" id="Q1N693"/>
<dbReference type="Pfam" id="PF12833">
    <property type="entry name" value="HTH_18"/>
    <property type="match status" value="1"/>
</dbReference>
<dbReference type="PROSITE" id="PS01124">
    <property type="entry name" value="HTH_ARAC_FAMILY_2"/>
    <property type="match status" value="1"/>
</dbReference>
<gene>
    <name evidence="5" type="ORF">RED65_09914</name>
</gene>
<dbReference type="InterPro" id="IPR032687">
    <property type="entry name" value="AraC-type_N"/>
</dbReference>
<dbReference type="GO" id="GO:0003700">
    <property type="term" value="F:DNA-binding transcription factor activity"/>
    <property type="evidence" value="ECO:0007669"/>
    <property type="project" value="InterPro"/>
</dbReference>
<keyword evidence="3" id="KW-0804">Transcription</keyword>
<feature type="domain" description="HTH araC/xylS-type" evidence="4">
    <location>
        <begin position="241"/>
        <end position="339"/>
    </location>
</feature>
<dbReference type="InterPro" id="IPR020449">
    <property type="entry name" value="Tscrpt_reg_AraC-type_HTH"/>
</dbReference>
<dbReference type="SUPFAM" id="SSF46689">
    <property type="entry name" value="Homeodomain-like"/>
    <property type="match status" value="1"/>
</dbReference>
<comment type="caution">
    <text evidence="5">The sequence shown here is derived from an EMBL/GenBank/DDBJ whole genome shotgun (WGS) entry which is preliminary data.</text>
</comment>
<dbReference type="PRINTS" id="PR00032">
    <property type="entry name" value="HTHARAC"/>
</dbReference>
<name>Q1N693_9GAMM</name>
<keyword evidence="1" id="KW-0805">Transcription regulation</keyword>
<evidence type="ECO:0000256" key="2">
    <source>
        <dbReference type="ARBA" id="ARBA00023125"/>
    </source>
</evidence>
<evidence type="ECO:0000259" key="4">
    <source>
        <dbReference type="PROSITE" id="PS01124"/>
    </source>
</evidence>
<reference evidence="5 6" key="1">
    <citation type="submission" date="2006-03" db="EMBL/GenBank/DDBJ databases">
        <authorList>
            <person name="Pinhassi J."/>
            <person name="Pedros-Alio C."/>
            <person name="Ferriera S."/>
            <person name="Johnson J."/>
            <person name="Kravitz S."/>
            <person name="Halpern A."/>
            <person name="Remington K."/>
            <person name="Beeson K."/>
            <person name="Tran B."/>
            <person name="Rogers Y.-H."/>
            <person name="Friedman R."/>
            <person name="Venter J.C."/>
        </authorList>
    </citation>
    <scope>NUCLEOTIDE SEQUENCE [LARGE SCALE GENOMIC DNA]</scope>
    <source>
        <strain evidence="5 6">RED65</strain>
    </source>
</reference>
<dbReference type="STRING" id="207949.RED65_09914"/>
<dbReference type="Pfam" id="PF12625">
    <property type="entry name" value="Arabinose_bd"/>
    <property type="match status" value="1"/>
</dbReference>
<keyword evidence="2 5" id="KW-0238">DNA-binding</keyword>
<evidence type="ECO:0000256" key="3">
    <source>
        <dbReference type="ARBA" id="ARBA00023163"/>
    </source>
</evidence>
<accession>Q1N693</accession>
<dbReference type="PANTHER" id="PTHR47894">
    <property type="entry name" value="HTH-TYPE TRANSCRIPTIONAL REGULATOR GADX"/>
    <property type="match status" value="1"/>
</dbReference>
<dbReference type="InterPro" id="IPR018060">
    <property type="entry name" value="HTH_AraC"/>
</dbReference>
<dbReference type="SMART" id="SM00342">
    <property type="entry name" value="HTH_ARAC"/>
    <property type="match status" value="1"/>
</dbReference>
<dbReference type="GO" id="GO:0005829">
    <property type="term" value="C:cytosol"/>
    <property type="evidence" value="ECO:0007669"/>
    <property type="project" value="TreeGrafter"/>
</dbReference>
<dbReference type="RefSeq" id="WP_007017120.1">
    <property type="nucleotide sequence ID" value="NZ_CH724113.1"/>
</dbReference>
<dbReference type="Gene3D" id="1.10.10.60">
    <property type="entry name" value="Homeodomain-like"/>
    <property type="match status" value="1"/>
</dbReference>
<dbReference type="OrthoDB" id="5722175at2"/>
<organism evidence="5 6">
    <name type="scientific">Bermanella marisrubri</name>
    <dbReference type="NCBI Taxonomy" id="207949"/>
    <lineage>
        <taxon>Bacteria</taxon>
        <taxon>Pseudomonadati</taxon>
        <taxon>Pseudomonadota</taxon>
        <taxon>Gammaproteobacteria</taxon>
        <taxon>Oceanospirillales</taxon>
        <taxon>Oceanospirillaceae</taxon>
        <taxon>Bermanella</taxon>
    </lineage>
</organism>
<dbReference type="Proteomes" id="UP000004263">
    <property type="component" value="Unassembled WGS sequence"/>
</dbReference>
<dbReference type="PANTHER" id="PTHR47894:SF1">
    <property type="entry name" value="HTH-TYPE TRANSCRIPTIONAL REGULATOR VQSM"/>
    <property type="match status" value="1"/>
</dbReference>
<keyword evidence="6" id="KW-1185">Reference proteome</keyword>
<dbReference type="InterPro" id="IPR009057">
    <property type="entry name" value="Homeodomain-like_sf"/>
</dbReference>
<dbReference type="EMBL" id="AAQH01000001">
    <property type="protein sequence ID" value="EAT13699.1"/>
    <property type="molecule type" value="Genomic_DNA"/>
</dbReference>